<dbReference type="GO" id="GO:0005886">
    <property type="term" value="C:plasma membrane"/>
    <property type="evidence" value="ECO:0000318"/>
    <property type="project" value="GO_Central"/>
</dbReference>
<evidence type="ECO:0000313" key="5">
    <source>
        <dbReference type="Proteomes" id="UP000002281"/>
    </source>
</evidence>
<sequence>MSVVKSIGYCCPSAIYLAGSSVKGQGSNLNSTLVNPIVKVELVGRVTWMKEETGAPAITAEMYLQQQGDYVHKTKTFPVKDNWLSAGSHIFDFHFNLPPRLPSTFSSRTGHVSYFIQASCMGREHVLAKRRMYLLVQGTSDGHQESPAQVATGAECGQAGPRRQGGRGRAGGGQGTQKATCWGLPRPPYRGIRRQGRGCHALGDVWGHRWLSHCGGSSCMSGWVGTRDAAQAPTAPRTAPCKEQSGPECP</sequence>
<dbReference type="InterPro" id="IPR050357">
    <property type="entry name" value="Arrestin_domain-protein"/>
</dbReference>
<feature type="compositionally biased region" description="Low complexity" evidence="2">
    <location>
        <begin position="230"/>
        <end position="239"/>
    </location>
</feature>
<dbReference type="InterPro" id="IPR014756">
    <property type="entry name" value="Ig_E-set"/>
</dbReference>
<name>A0A3Q2KYK0_HORSE</name>
<dbReference type="Bgee" id="ENSECAG00000029491">
    <property type="expression patterns" value="Expressed in anatomical system and 2 other cell types or tissues"/>
</dbReference>
<feature type="domain" description="Arrestin-like N-terminal" evidence="3">
    <location>
        <begin position="12"/>
        <end position="137"/>
    </location>
</feature>
<dbReference type="PANTHER" id="PTHR11188">
    <property type="entry name" value="ARRESTIN DOMAIN CONTAINING PROTEIN"/>
    <property type="match status" value="1"/>
</dbReference>
<dbReference type="InterPro" id="IPR011021">
    <property type="entry name" value="Arrestin-like_N"/>
</dbReference>
<dbReference type="Gene3D" id="2.60.40.640">
    <property type="match status" value="1"/>
</dbReference>
<dbReference type="GO" id="GO:0005768">
    <property type="term" value="C:endosome"/>
    <property type="evidence" value="ECO:0000318"/>
    <property type="project" value="GO_Central"/>
</dbReference>
<evidence type="ECO:0000259" key="3">
    <source>
        <dbReference type="Pfam" id="PF00339"/>
    </source>
</evidence>
<organism evidence="4 5">
    <name type="scientific">Equus caballus</name>
    <name type="common">Horse</name>
    <dbReference type="NCBI Taxonomy" id="9796"/>
    <lineage>
        <taxon>Eukaryota</taxon>
        <taxon>Metazoa</taxon>
        <taxon>Chordata</taxon>
        <taxon>Craniata</taxon>
        <taxon>Vertebrata</taxon>
        <taxon>Euteleostomi</taxon>
        <taxon>Mammalia</taxon>
        <taxon>Eutheria</taxon>
        <taxon>Laurasiatheria</taxon>
        <taxon>Perissodactyla</taxon>
        <taxon>Equidae</taxon>
        <taxon>Equus</taxon>
    </lineage>
</organism>
<dbReference type="PANTHER" id="PTHR11188:SF172">
    <property type="entry name" value="ARRESTIN DOMAIN-CONTAINING PROTEIN 5"/>
    <property type="match status" value="1"/>
</dbReference>
<evidence type="ECO:0000313" key="4">
    <source>
        <dbReference type="Ensembl" id="ENSECAP00000029797.1"/>
    </source>
</evidence>
<protein>
    <recommendedName>
        <fullName evidence="3">Arrestin-like N-terminal domain-containing protein</fullName>
    </recommendedName>
</protein>
<dbReference type="SUPFAM" id="SSF81296">
    <property type="entry name" value="E set domains"/>
    <property type="match status" value="1"/>
</dbReference>
<dbReference type="Proteomes" id="UP000002281">
    <property type="component" value="Unplaced"/>
</dbReference>
<reference evidence="4" key="1">
    <citation type="journal article" date="2009" name="Science">
        <title>Genome sequence, comparative analysis, and population genetics of the domestic horse.</title>
        <authorList>
            <consortium name="Broad Institute Genome Sequencing Platform"/>
            <consortium name="Broad Institute Whole Genome Assembly Team"/>
            <person name="Wade C.M."/>
            <person name="Giulotto E."/>
            <person name="Sigurdsson S."/>
            <person name="Zoli M."/>
            <person name="Gnerre S."/>
            <person name="Imsland F."/>
            <person name="Lear T.L."/>
            <person name="Adelson D.L."/>
            <person name="Bailey E."/>
            <person name="Bellone R.R."/>
            <person name="Bloecker H."/>
            <person name="Distl O."/>
            <person name="Edgar R.C."/>
            <person name="Garber M."/>
            <person name="Leeb T."/>
            <person name="Mauceli E."/>
            <person name="MacLeod J.N."/>
            <person name="Penedo M.C.T."/>
            <person name="Raison J.M."/>
            <person name="Sharpe T."/>
            <person name="Vogel J."/>
            <person name="Andersson L."/>
            <person name="Antczak D.F."/>
            <person name="Biagi T."/>
            <person name="Binns M.M."/>
            <person name="Chowdhary B.P."/>
            <person name="Coleman S.J."/>
            <person name="Della Valle G."/>
            <person name="Fryc S."/>
            <person name="Guerin G."/>
            <person name="Hasegawa T."/>
            <person name="Hill E.W."/>
            <person name="Jurka J."/>
            <person name="Kiialainen A."/>
            <person name="Lindgren G."/>
            <person name="Liu J."/>
            <person name="Magnani E."/>
            <person name="Mickelson J.R."/>
            <person name="Murray J."/>
            <person name="Nergadze S.G."/>
            <person name="Onofrio R."/>
            <person name="Pedroni S."/>
            <person name="Piras M.F."/>
            <person name="Raudsepp T."/>
            <person name="Rocchi M."/>
            <person name="Roeed K.H."/>
            <person name="Ryder O.A."/>
            <person name="Searle S."/>
            <person name="Skow L."/>
            <person name="Swinburne J.E."/>
            <person name="Syvaenen A.C."/>
            <person name="Tozaki T."/>
            <person name="Valberg S.J."/>
            <person name="Vaudin M."/>
            <person name="White J.R."/>
            <person name="Zody M.C."/>
            <person name="Lander E.S."/>
            <person name="Lindblad-Toh K."/>
        </authorList>
    </citation>
    <scope>NUCLEOTIDE SEQUENCE [LARGE SCALE GENOMIC DNA]</scope>
    <source>
        <strain evidence="4">Thoroughbred</strain>
    </source>
</reference>
<evidence type="ECO:0000256" key="1">
    <source>
        <dbReference type="ARBA" id="ARBA00005298"/>
    </source>
</evidence>
<reference evidence="4" key="2">
    <citation type="submission" date="2025-08" db="UniProtKB">
        <authorList>
            <consortium name="Ensembl"/>
        </authorList>
    </citation>
    <scope>IDENTIFICATION</scope>
    <source>
        <strain evidence="4">Thoroughbred</strain>
    </source>
</reference>
<dbReference type="InParanoid" id="A0A3Q2KYK0"/>
<dbReference type="AlphaFoldDB" id="A0A3Q2KYK0"/>
<reference evidence="4" key="3">
    <citation type="submission" date="2025-09" db="UniProtKB">
        <authorList>
            <consortium name="Ensembl"/>
        </authorList>
    </citation>
    <scope>IDENTIFICATION</scope>
    <source>
        <strain evidence="4">Thoroughbred</strain>
    </source>
</reference>
<evidence type="ECO:0000256" key="2">
    <source>
        <dbReference type="SAM" id="MobiDB-lite"/>
    </source>
</evidence>
<feature type="region of interest" description="Disordered" evidence="2">
    <location>
        <begin position="230"/>
        <end position="250"/>
    </location>
</feature>
<dbReference type="GeneTree" id="ENSGT00510000049183"/>
<dbReference type="Pfam" id="PF00339">
    <property type="entry name" value="Arrestin_N"/>
    <property type="match status" value="1"/>
</dbReference>
<dbReference type="STRING" id="9796.ENSECAP00000029797"/>
<comment type="similarity">
    <text evidence="1">Belongs to the arrestin family.</text>
</comment>
<dbReference type="GO" id="GO:0005737">
    <property type="term" value="C:cytoplasm"/>
    <property type="evidence" value="ECO:0000318"/>
    <property type="project" value="GO_Central"/>
</dbReference>
<dbReference type="PaxDb" id="9796-ENSECAP00000029797"/>
<dbReference type="Ensembl" id="ENSECAT00000059989.2">
    <property type="protein sequence ID" value="ENSECAP00000029797.1"/>
    <property type="gene ID" value="ENSECAG00000029491.2"/>
</dbReference>
<dbReference type="InterPro" id="IPR014752">
    <property type="entry name" value="Arrestin-like_C"/>
</dbReference>
<accession>A0A3Q2KYK0</accession>
<feature type="region of interest" description="Disordered" evidence="2">
    <location>
        <begin position="143"/>
        <end position="182"/>
    </location>
</feature>
<keyword evidence="5" id="KW-1185">Reference proteome</keyword>
<dbReference type="GO" id="GO:0015031">
    <property type="term" value="P:protein transport"/>
    <property type="evidence" value="ECO:0000318"/>
    <property type="project" value="GO_Central"/>
</dbReference>
<proteinExistence type="inferred from homology"/>